<comment type="caution">
    <text evidence="1">The sequence shown here is derived from an EMBL/GenBank/DDBJ whole genome shotgun (WGS) entry which is preliminary data.</text>
</comment>
<sequence length="120" mass="12861">MPANACCYIPQPSHCPPACWRHLLPLPLPFVTCRAAFPLAAVCCAADRHLNMRHIWLLAFMDADSAGGVWCAAAVAATWLVTTWPAVWRDGGLGIAPCGHGVGVAADVRAFLNAWRCIPL</sequence>
<evidence type="ECO:0000313" key="2">
    <source>
        <dbReference type="Proteomes" id="UP000887013"/>
    </source>
</evidence>
<dbReference type="EMBL" id="BMAW01069141">
    <property type="protein sequence ID" value="GFT67593.1"/>
    <property type="molecule type" value="Genomic_DNA"/>
</dbReference>
<dbReference type="AlphaFoldDB" id="A0A8X6PJJ5"/>
<organism evidence="1 2">
    <name type="scientific">Nephila pilipes</name>
    <name type="common">Giant wood spider</name>
    <name type="synonym">Nephila maculata</name>
    <dbReference type="NCBI Taxonomy" id="299642"/>
    <lineage>
        <taxon>Eukaryota</taxon>
        <taxon>Metazoa</taxon>
        <taxon>Ecdysozoa</taxon>
        <taxon>Arthropoda</taxon>
        <taxon>Chelicerata</taxon>
        <taxon>Arachnida</taxon>
        <taxon>Araneae</taxon>
        <taxon>Araneomorphae</taxon>
        <taxon>Entelegynae</taxon>
        <taxon>Araneoidea</taxon>
        <taxon>Nephilidae</taxon>
        <taxon>Nephila</taxon>
    </lineage>
</organism>
<accession>A0A8X6PJJ5</accession>
<dbReference type="Proteomes" id="UP000887013">
    <property type="component" value="Unassembled WGS sequence"/>
</dbReference>
<evidence type="ECO:0000313" key="1">
    <source>
        <dbReference type="EMBL" id="GFT67593.1"/>
    </source>
</evidence>
<reference evidence="1" key="1">
    <citation type="submission" date="2020-08" db="EMBL/GenBank/DDBJ databases">
        <title>Multicomponent nature underlies the extraordinary mechanical properties of spider dragline silk.</title>
        <authorList>
            <person name="Kono N."/>
            <person name="Nakamura H."/>
            <person name="Mori M."/>
            <person name="Yoshida Y."/>
            <person name="Ohtoshi R."/>
            <person name="Malay A.D."/>
            <person name="Moran D.A.P."/>
            <person name="Tomita M."/>
            <person name="Numata K."/>
            <person name="Arakawa K."/>
        </authorList>
    </citation>
    <scope>NUCLEOTIDE SEQUENCE</scope>
</reference>
<keyword evidence="2" id="KW-1185">Reference proteome</keyword>
<protein>
    <submittedName>
        <fullName evidence="1">Uncharacterized protein</fullName>
    </submittedName>
</protein>
<gene>
    <name evidence="1" type="ORF">NPIL_137421</name>
</gene>
<name>A0A8X6PJJ5_NEPPI</name>
<proteinExistence type="predicted"/>